<feature type="repeat" description="PPR" evidence="8">
    <location>
        <begin position="1087"/>
        <end position="1121"/>
    </location>
</feature>
<dbReference type="NCBIfam" id="TIGR00756">
    <property type="entry name" value="PPR"/>
    <property type="match status" value="8"/>
</dbReference>
<dbReference type="Pfam" id="PF12862">
    <property type="entry name" value="ANAPC5"/>
    <property type="match status" value="1"/>
</dbReference>
<feature type="domain" description="Anaphase-promoting complex subunit 5" evidence="10">
    <location>
        <begin position="320"/>
        <end position="420"/>
    </location>
</feature>
<dbReference type="InterPro" id="IPR011990">
    <property type="entry name" value="TPR-like_helical_dom_sf"/>
</dbReference>
<keyword evidence="5" id="KW-0131">Cell cycle</keyword>
<feature type="repeat" description="PPR" evidence="8">
    <location>
        <begin position="1052"/>
        <end position="1086"/>
    </location>
</feature>
<feature type="repeat" description="PPR" evidence="8">
    <location>
        <begin position="1223"/>
        <end position="1257"/>
    </location>
</feature>
<keyword evidence="2" id="KW-0677">Repeat</keyword>
<gene>
    <name evidence="11" type="ORF">HID58_036872</name>
</gene>
<evidence type="ECO:0000256" key="8">
    <source>
        <dbReference type="PROSITE-ProRule" id="PRU00708"/>
    </source>
</evidence>
<feature type="repeat" description="PPR" evidence="8">
    <location>
        <begin position="1258"/>
        <end position="1292"/>
    </location>
</feature>
<keyword evidence="12" id="KW-1185">Reference proteome</keyword>
<feature type="region of interest" description="Disordered" evidence="9">
    <location>
        <begin position="938"/>
        <end position="958"/>
    </location>
</feature>
<dbReference type="Pfam" id="PF13041">
    <property type="entry name" value="PPR_2"/>
    <property type="match status" value="4"/>
</dbReference>
<evidence type="ECO:0000259" key="10">
    <source>
        <dbReference type="Pfam" id="PF12862"/>
    </source>
</evidence>
<evidence type="ECO:0000313" key="11">
    <source>
        <dbReference type="EMBL" id="KAH0913551.1"/>
    </source>
</evidence>
<reference evidence="11 12" key="1">
    <citation type="submission" date="2021-05" db="EMBL/GenBank/DDBJ databases">
        <title>Genome Assembly of Synthetic Allotetraploid Brassica napus Reveals Homoeologous Exchanges between Subgenomes.</title>
        <authorList>
            <person name="Davis J.T."/>
        </authorList>
    </citation>
    <scope>NUCLEOTIDE SEQUENCE [LARGE SCALE GENOMIC DNA]</scope>
    <source>
        <strain evidence="12">cv. Da-Ae</strain>
        <tissue evidence="11">Seedling</tissue>
    </source>
</reference>
<dbReference type="Pfam" id="PF12854">
    <property type="entry name" value="PPR_1"/>
    <property type="match status" value="1"/>
</dbReference>
<proteinExistence type="predicted"/>
<dbReference type="Gene3D" id="1.25.40.10">
    <property type="entry name" value="Tetratricopeptide repeat domain"/>
    <property type="match status" value="3"/>
</dbReference>
<dbReference type="EMBL" id="JAGKQM010000009">
    <property type="protein sequence ID" value="KAH0913551.1"/>
    <property type="molecule type" value="Genomic_DNA"/>
</dbReference>
<dbReference type="PANTHER" id="PTHR12830:SF11">
    <property type="entry name" value="ANAPHASE-PROMOTING COMPLEX SUBUNIT 5"/>
    <property type="match status" value="1"/>
</dbReference>
<dbReference type="SUPFAM" id="SSF48452">
    <property type="entry name" value="TPR-like"/>
    <property type="match status" value="1"/>
</dbReference>
<comment type="caution">
    <text evidence="11">The sequence shown here is derived from an EMBL/GenBank/DDBJ whole genome shotgun (WGS) entry which is preliminary data.</text>
</comment>
<evidence type="ECO:0000256" key="7">
    <source>
        <dbReference type="ARBA" id="ARBA00045696"/>
    </source>
</evidence>
<evidence type="ECO:0000256" key="9">
    <source>
        <dbReference type="SAM" id="MobiDB-lite"/>
    </source>
</evidence>
<dbReference type="PROSITE" id="PS51375">
    <property type="entry name" value="PPR"/>
    <property type="match status" value="8"/>
</dbReference>
<dbReference type="CDD" id="cd16270">
    <property type="entry name" value="Apc5_N"/>
    <property type="match status" value="1"/>
</dbReference>
<sequence length="1301" mass="145541">MKVSILLALRRRREMAGLTRTAGAFAVTPHKISVCVLLQIYAPSAQMSLPFPFSSVSQHNRLGLYLLSLTKACDGMYEMKLEELINQLREVGDDVDAWLTENLTNRFSYLSSPDDLLNFFTDMRGILGSLDSGAVQDDQIVLDPNSILGMFVRRCILAFNLLSFEGVCHLFSSIEAYCREAHSSFAQYDASNSNLESLTQYDQMDKTTKLHKNASGSVPFHLHTPEALFKVTEGLLVTRTEKSSTRKFAEATSVASASSSKVEDTRVDESLFLRTNLQIQGFLMEKADAIETHGSSFSSSSIERFLEQLQNLAPELHRVHFLRYLNKLHSDDYFAALDNLLRYFDYSAGTEGFDLVPPSTGCSMHGRYEIGLLCLGMMHFRFGHPNLALEVLTEAVRVSQQLSNDTCLAYTLAAMSNLLSEMGIASTTSVLGASYSSVTSTASSLSVQQRVYILLKESLRRADTLKLKRLVASNHLAMAKFELMNVQRPLLSFGPKASMRHKTCPISVCKEIRLGAHLISDFSSESSKMTIDGSLSSVWLKDLQKPWSQPVYSRESSYRNNSTFFKFCDHLVSIPGSVSQIIGASYLLRATSWELYGSAPMARMNTLVYATLFGDSSSSSDAELAYLKLIQHLALHKGYKDAFAALTIAEEKFLTVSKSKIMLLKLQLVHEHALHRGNLKLAQRMCNELGGLASTTMGVDMELKVEASLREARTLLAAKQYSQAANTAHSLFCTCHKLNLQIEKASVLLLLAEIHKKSGNAVMGLPYALASISFCQSFNLDLLKASATLTLAELWRGLGSNHSKRALNLLHGAFPMILGHGGLELRARAYIFEANCYLSDPSFSDSDTVLDSLRQASDELQALEYHELTAEALYLMAMVYDKLGRPEEREEAAALFMKHITALNNPQDRDAVTLADGERIQLAETKSTTNAEIDYHRDCVNGENVSSPSSSPRESNYRERLRSELHSIKLHDAMVEWDYEPNAVIYNTIIASLCENRCLSAAIDFLHHMENVGVRPDVVSYNSLITGLFSAGVWGLSARLLSDMMKKGIKPDVITFSAVIDAFVKEGRILEAKGVYKEMIRRSVDPNIVTYNSLINGLCMNNRLDEAKYMFRLMVRRGCSPNLVTYNTLINGFCKSMRVDDGMRIFFMMVRDGLVGDRVTYNTLFQGYCQLGRFNAADEILCRMVSCGVRRDIFTYNILLDCLCVERALVLLEDMEKSEMVIGIITYNIIIKGMCKAGMVEEAWCLFCSLGLKGVMPDVVTYMTMIVGFFRKGMWREAHDLCIRMIMDGFMPIEWRYKRGH</sequence>
<dbReference type="InterPro" id="IPR026000">
    <property type="entry name" value="Apc5_dom"/>
</dbReference>
<organism evidence="11 12">
    <name type="scientific">Brassica napus</name>
    <name type="common">Rape</name>
    <dbReference type="NCBI Taxonomy" id="3708"/>
    <lineage>
        <taxon>Eukaryota</taxon>
        <taxon>Viridiplantae</taxon>
        <taxon>Streptophyta</taxon>
        <taxon>Embryophyta</taxon>
        <taxon>Tracheophyta</taxon>
        <taxon>Spermatophyta</taxon>
        <taxon>Magnoliopsida</taxon>
        <taxon>eudicotyledons</taxon>
        <taxon>Gunneridae</taxon>
        <taxon>Pentapetalae</taxon>
        <taxon>rosids</taxon>
        <taxon>malvids</taxon>
        <taxon>Brassicales</taxon>
        <taxon>Brassicaceae</taxon>
        <taxon>Brassiceae</taxon>
        <taxon>Brassica</taxon>
    </lineage>
</organism>
<keyword evidence="3" id="KW-0498">Mitosis</keyword>
<feature type="repeat" description="PPR" evidence="8">
    <location>
        <begin position="1017"/>
        <end position="1051"/>
    </location>
</feature>
<evidence type="ECO:0000256" key="1">
    <source>
        <dbReference type="ARBA" id="ARBA00022618"/>
    </source>
</evidence>
<name>A0ABQ8CB64_BRANA</name>
<evidence type="ECO:0000256" key="4">
    <source>
        <dbReference type="ARBA" id="ARBA00022786"/>
    </source>
</evidence>
<feature type="repeat" description="PPR" evidence="8">
    <location>
        <begin position="982"/>
        <end position="1016"/>
    </location>
</feature>
<dbReference type="PANTHER" id="PTHR12830">
    <property type="entry name" value="ANAPHASE-PROMOTING COMPLEX SUBUNIT 5"/>
    <property type="match status" value="1"/>
</dbReference>
<evidence type="ECO:0000313" key="12">
    <source>
        <dbReference type="Proteomes" id="UP000824890"/>
    </source>
</evidence>
<comment type="function">
    <text evidence="7">Component of the anaphase promoting complex/cyclosome (APC/C), a cell cycle-regulated E3 ubiquitin ligase that controls progression through mitosis and the G1 phase of the cell cycle. The APC/C complex acts by mediating ubiquitination and subsequent degradation of target proteins: it mainly mediates the formation of 'Lys-11'-linked polyubiquitin chains and, to a lower extent, the formation of 'Lys-48'- and 'Lys-63'-linked polyubiquitin chains. The APC/C complex catalyzes assembly of branched 'Lys-11'-/'Lys-48'-linked branched ubiquitin chains on target proteins.</text>
</comment>
<protein>
    <recommendedName>
        <fullName evidence="6">Cyclosome subunit 5</fullName>
    </recommendedName>
</protein>
<evidence type="ECO:0000256" key="2">
    <source>
        <dbReference type="ARBA" id="ARBA00022737"/>
    </source>
</evidence>
<dbReference type="InterPro" id="IPR002885">
    <property type="entry name" value="PPR_rpt"/>
</dbReference>
<keyword evidence="4" id="KW-0833">Ubl conjugation pathway</keyword>
<dbReference type="Proteomes" id="UP000824890">
    <property type="component" value="Unassembled WGS sequence"/>
</dbReference>
<evidence type="ECO:0000256" key="6">
    <source>
        <dbReference type="ARBA" id="ARBA00031069"/>
    </source>
</evidence>
<feature type="repeat" description="PPR" evidence="8">
    <location>
        <begin position="1122"/>
        <end position="1156"/>
    </location>
</feature>
<feature type="repeat" description="PPR" evidence="8">
    <location>
        <begin position="1157"/>
        <end position="1191"/>
    </location>
</feature>
<evidence type="ECO:0000256" key="5">
    <source>
        <dbReference type="ARBA" id="ARBA00023306"/>
    </source>
</evidence>
<keyword evidence="1" id="KW-0132">Cell division</keyword>
<evidence type="ECO:0000256" key="3">
    <source>
        <dbReference type="ARBA" id="ARBA00022776"/>
    </source>
</evidence>
<accession>A0ABQ8CB64</accession>
<dbReference type="InterPro" id="IPR037679">
    <property type="entry name" value="Apc5"/>
</dbReference>